<dbReference type="PANTHER" id="PTHR22617:SF23">
    <property type="entry name" value="CHEMOTAXIS PROTEIN CHEW"/>
    <property type="match status" value="1"/>
</dbReference>
<organism evidence="2 3">
    <name type="scientific">Roseovarius mucosus DSM 17069</name>
    <dbReference type="NCBI Taxonomy" id="1288298"/>
    <lineage>
        <taxon>Bacteria</taxon>
        <taxon>Pseudomonadati</taxon>
        <taxon>Pseudomonadota</taxon>
        <taxon>Alphaproteobacteria</taxon>
        <taxon>Rhodobacterales</taxon>
        <taxon>Roseobacteraceae</taxon>
        <taxon>Roseovarius</taxon>
    </lineage>
</organism>
<feature type="domain" description="CheW-like" evidence="1">
    <location>
        <begin position="11"/>
        <end position="155"/>
    </location>
</feature>
<dbReference type="GO" id="GO:0006935">
    <property type="term" value="P:chemotaxis"/>
    <property type="evidence" value="ECO:0007669"/>
    <property type="project" value="InterPro"/>
</dbReference>
<dbReference type="Proteomes" id="UP000030021">
    <property type="component" value="Unassembled WGS sequence"/>
</dbReference>
<gene>
    <name evidence="2" type="ORF">rosmuc_01296</name>
</gene>
<dbReference type="GO" id="GO:0005829">
    <property type="term" value="C:cytosol"/>
    <property type="evidence" value="ECO:0007669"/>
    <property type="project" value="TreeGrafter"/>
</dbReference>
<evidence type="ECO:0000259" key="1">
    <source>
        <dbReference type="PROSITE" id="PS50851"/>
    </source>
</evidence>
<dbReference type="OrthoDB" id="9794382at2"/>
<evidence type="ECO:0000313" key="2">
    <source>
        <dbReference type="EMBL" id="KGM88465.1"/>
    </source>
</evidence>
<dbReference type="EMBL" id="AONH01000007">
    <property type="protein sequence ID" value="KGM88465.1"/>
    <property type="molecule type" value="Genomic_DNA"/>
</dbReference>
<dbReference type="Gene3D" id="2.30.30.40">
    <property type="entry name" value="SH3 Domains"/>
    <property type="match status" value="1"/>
</dbReference>
<dbReference type="InterPro" id="IPR039315">
    <property type="entry name" value="CheW"/>
</dbReference>
<sequence>MTKDLNGSGKTLTVVALRLGERIFAIETSAVLEILSPIPVTRVPHGGAFAQGVINVRGGVVPLADLRVIFSIPKRPVDQDTRILVLQIPIENEQITVGITADEVREVITIDCDRIEPLPPTGTIWPADYVRGLIQGPEGITILPDLNNIFAAHIATANSL</sequence>
<accession>A0A0A0HMN7</accession>
<dbReference type="Gene3D" id="2.40.50.180">
    <property type="entry name" value="CheA-289, Domain 4"/>
    <property type="match status" value="1"/>
</dbReference>
<proteinExistence type="predicted"/>
<dbReference type="SUPFAM" id="SSF50341">
    <property type="entry name" value="CheW-like"/>
    <property type="match status" value="1"/>
</dbReference>
<dbReference type="InterPro" id="IPR036061">
    <property type="entry name" value="CheW-like_dom_sf"/>
</dbReference>
<dbReference type="SMART" id="SM00260">
    <property type="entry name" value="CheW"/>
    <property type="match status" value="1"/>
</dbReference>
<dbReference type="RefSeq" id="WP_037271175.1">
    <property type="nucleotide sequence ID" value="NZ_KN293978.2"/>
</dbReference>
<dbReference type="Pfam" id="PF01584">
    <property type="entry name" value="CheW"/>
    <property type="match status" value="1"/>
</dbReference>
<name>A0A0A0HMN7_9RHOB</name>
<dbReference type="PATRIC" id="fig|1288298.3.peg.1307"/>
<protein>
    <submittedName>
        <fullName evidence="2">Chemotaxis signal transduction protein</fullName>
    </submittedName>
</protein>
<dbReference type="InterPro" id="IPR002545">
    <property type="entry name" value="CheW-lke_dom"/>
</dbReference>
<dbReference type="eggNOG" id="COG0835">
    <property type="taxonomic scope" value="Bacteria"/>
</dbReference>
<dbReference type="PROSITE" id="PS50851">
    <property type="entry name" value="CHEW"/>
    <property type="match status" value="1"/>
</dbReference>
<evidence type="ECO:0000313" key="3">
    <source>
        <dbReference type="Proteomes" id="UP000030021"/>
    </source>
</evidence>
<dbReference type="HOGENOM" id="CLU_048995_1_1_5"/>
<reference evidence="2 3" key="1">
    <citation type="submission" date="2013-01" db="EMBL/GenBank/DDBJ databases">
        <authorList>
            <person name="Fiebig A."/>
            <person name="Goeker M."/>
            <person name="Klenk H.-P.P."/>
        </authorList>
    </citation>
    <scope>NUCLEOTIDE SEQUENCE [LARGE SCALE GENOMIC DNA]</scope>
    <source>
        <strain evidence="2 3">DSM 17069</strain>
    </source>
</reference>
<dbReference type="STRING" id="215743.ROSMUCSMR3_00530"/>
<dbReference type="PANTHER" id="PTHR22617">
    <property type="entry name" value="CHEMOTAXIS SENSOR HISTIDINE KINASE-RELATED"/>
    <property type="match status" value="1"/>
</dbReference>
<dbReference type="GO" id="GO:0007165">
    <property type="term" value="P:signal transduction"/>
    <property type="evidence" value="ECO:0007669"/>
    <property type="project" value="InterPro"/>
</dbReference>
<comment type="caution">
    <text evidence="2">The sequence shown here is derived from an EMBL/GenBank/DDBJ whole genome shotgun (WGS) entry which is preliminary data.</text>
</comment>
<dbReference type="AlphaFoldDB" id="A0A0A0HMN7"/>